<dbReference type="InterPro" id="IPR011009">
    <property type="entry name" value="Kinase-like_dom_sf"/>
</dbReference>
<evidence type="ECO:0000259" key="1">
    <source>
        <dbReference type="Pfam" id="PF01636"/>
    </source>
</evidence>
<name>A0A919R954_9ACTN</name>
<accession>A0A919R954</accession>
<comment type="caution">
    <text evidence="2">The sequence shown here is derived from an EMBL/GenBank/DDBJ whole genome shotgun (WGS) entry which is preliminary data.</text>
</comment>
<reference evidence="2" key="1">
    <citation type="submission" date="2021-01" db="EMBL/GenBank/DDBJ databases">
        <title>Whole genome shotgun sequence of Sphaerisporangium rufum NBRC 109079.</title>
        <authorList>
            <person name="Komaki H."/>
            <person name="Tamura T."/>
        </authorList>
    </citation>
    <scope>NUCLEOTIDE SEQUENCE</scope>
    <source>
        <strain evidence="2">NBRC 109079</strain>
    </source>
</reference>
<dbReference type="RefSeq" id="WP_203994976.1">
    <property type="nucleotide sequence ID" value="NZ_BOOU01000120.1"/>
</dbReference>
<dbReference type="Proteomes" id="UP000655287">
    <property type="component" value="Unassembled WGS sequence"/>
</dbReference>
<protein>
    <submittedName>
        <fullName evidence="2">Aminoglycoside phosphotransferase</fullName>
    </submittedName>
</protein>
<dbReference type="Gene3D" id="3.90.1200.10">
    <property type="match status" value="1"/>
</dbReference>
<feature type="domain" description="Aminoglycoside phosphotransferase" evidence="1">
    <location>
        <begin position="42"/>
        <end position="204"/>
    </location>
</feature>
<dbReference type="EMBL" id="BOOU01000120">
    <property type="protein sequence ID" value="GII81936.1"/>
    <property type="molecule type" value="Genomic_DNA"/>
</dbReference>
<dbReference type="InterPro" id="IPR002575">
    <property type="entry name" value="Aminoglycoside_PTrfase"/>
</dbReference>
<sequence length="245" mass="26284">MAGVEQIEVVVAHQERATLRVGDVFLKIDTDQTRTDIEVEAMALAPIPTPRVLWRKPPVLALAALPGRALGRLTEPSPASAAAWVAAGAAVRELHDAPLPPWPAPGRDEAASDLDGEGEWLVTNGVLPADVVTRNRRIAEPAFRPRPPVFAHGDLQVTHVFVDGDTVTGVIDWSEAGPGDALYDLATLTLGHPEHLNDVIAGYGTDVDLDAIRACWSARSLLAIRWLIEHGFDPAPEVALLKSQL</sequence>
<proteinExistence type="predicted"/>
<gene>
    <name evidence="2" type="ORF">Sru01_69180</name>
</gene>
<dbReference type="AlphaFoldDB" id="A0A919R954"/>
<evidence type="ECO:0000313" key="3">
    <source>
        <dbReference type="Proteomes" id="UP000655287"/>
    </source>
</evidence>
<keyword evidence="3" id="KW-1185">Reference proteome</keyword>
<evidence type="ECO:0000313" key="2">
    <source>
        <dbReference type="EMBL" id="GII81936.1"/>
    </source>
</evidence>
<dbReference type="PANTHER" id="PTHR21310:SF40">
    <property type="entry name" value="AMINOGLYCOSIDE PHOSPHOTRANSFERASE DOMAIN-CONTAINING PROTEIN-RELATED"/>
    <property type="match status" value="1"/>
</dbReference>
<dbReference type="Pfam" id="PF01636">
    <property type="entry name" value="APH"/>
    <property type="match status" value="1"/>
</dbReference>
<dbReference type="SUPFAM" id="SSF56112">
    <property type="entry name" value="Protein kinase-like (PK-like)"/>
    <property type="match status" value="1"/>
</dbReference>
<organism evidence="2 3">
    <name type="scientific">Sphaerisporangium rufum</name>
    <dbReference type="NCBI Taxonomy" id="1381558"/>
    <lineage>
        <taxon>Bacteria</taxon>
        <taxon>Bacillati</taxon>
        <taxon>Actinomycetota</taxon>
        <taxon>Actinomycetes</taxon>
        <taxon>Streptosporangiales</taxon>
        <taxon>Streptosporangiaceae</taxon>
        <taxon>Sphaerisporangium</taxon>
    </lineage>
</organism>
<dbReference type="PANTHER" id="PTHR21310">
    <property type="entry name" value="AMINOGLYCOSIDE PHOSPHOTRANSFERASE-RELATED-RELATED"/>
    <property type="match status" value="1"/>
</dbReference>
<dbReference type="InterPro" id="IPR051678">
    <property type="entry name" value="AGP_Transferase"/>
</dbReference>